<dbReference type="KEGG" id="str:Sterm_1809"/>
<dbReference type="RefSeq" id="WP_012861261.1">
    <property type="nucleotide sequence ID" value="NC_013517.1"/>
</dbReference>
<proteinExistence type="predicted"/>
<keyword evidence="1" id="KW-0732">Signal</keyword>
<dbReference type="eggNOG" id="COG0526">
    <property type="taxonomic scope" value="Bacteria"/>
</dbReference>
<accession>D1AIX9</accession>
<dbReference type="SUPFAM" id="SSF52833">
    <property type="entry name" value="Thioredoxin-like"/>
    <property type="match status" value="1"/>
</dbReference>
<dbReference type="CDD" id="cd02966">
    <property type="entry name" value="TlpA_like_family"/>
    <property type="match status" value="1"/>
</dbReference>
<dbReference type="PANTHER" id="PTHR42852:SF13">
    <property type="entry name" value="PROTEIN DIPZ"/>
    <property type="match status" value="1"/>
</dbReference>
<reference evidence="4" key="1">
    <citation type="submission" date="2009-09" db="EMBL/GenBank/DDBJ databases">
        <title>The complete chromosome of Sebaldella termitidis ATCC 33386.</title>
        <authorList>
            <consortium name="US DOE Joint Genome Institute (JGI-PGF)"/>
            <person name="Lucas S."/>
            <person name="Copeland A."/>
            <person name="Lapidus A."/>
            <person name="Glavina del Rio T."/>
            <person name="Dalin E."/>
            <person name="Tice H."/>
            <person name="Bruce D."/>
            <person name="Goodwin L."/>
            <person name="Pitluck S."/>
            <person name="Kyrpides N."/>
            <person name="Mavromatis K."/>
            <person name="Ivanova N."/>
            <person name="Mikhailova N."/>
            <person name="Sims D."/>
            <person name="Meincke L."/>
            <person name="Brettin T."/>
            <person name="Detter J.C."/>
            <person name="Han C."/>
            <person name="Larimer F."/>
            <person name="Land M."/>
            <person name="Hauser L."/>
            <person name="Markowitz V."/>
            <person name="Cheng J.F."/>
            <person name="Hugenholtz P."/>
            <person name="Woyke T."/>
            <person name="Wu D."/>
            <person name="Eisen J.A."/>
        </authorList>
    </citation>
    <scope>NUCLEOTIDE SEQUENCE [LARGE SCALE GENOMIC DNA]</scope>
    <source>
        <strain evidence="4">ATCC 33386 / NCTC 11300</strain>
    </source>
</reference>
<name>D1AIX9_SEBTE</name>
<dbReference type="InterPro" id="IPR050553">
    <property type="entry name" value="Thioredoxin_ResA/DsbE_sf"/>
</dbReference>
<dbReference type="Proteomes" id="UP000000845">
    <property type="component" value="Chromosome"/>
</dbReference>
<evidence type="ECO:0000259" key="2">
    <source>
        <dbReference type="PROSITE" id="PS51352"/>
    </source>
</evidence>
<gene>
    <name evidence="3" type="ordered locus">Sterm_1809</name>
</gene>
<dbReference type="STRING" id="526218.Sterm_1809"/>
<dbReference type="PROSITE" id="PS51352">
    <property type="entry name" value="THIOREDOXIN_2"/>
    <property type="match status" value="1"/>
</dbReference>
<evidence type="ECO:0000313" key="3">
    <source>
        <dbReference type="EMBL" id="ACZ08667.1"/>
    </source>
</evidence>
<feature type="chain" id="PRO_5003019727" evidence="1">
    <location>
        <begin position="24"/>
        <end position="174"/>
    </location>
</feature>
<sequence length="174" mass="19994">MKKFTVLLSVLILGVLLSVSAYSENTSASDTFSVDLQEGNTFPVFTLETLNGKKIPSSRVFDKNKKTIIVTAAEWCPDCHEELPVLEKFYRKNKNKYNFAVIFIERRSSEEKVKEYLSKEKFTFPVYFDYNSVFVEGTQVKFVPTNIFIDKNGKITSVVAETISDENEFINRLK</sequence>
<organism evidence="3 4">
    <name type="scientific">Sebaldella termitidis (strain ATCC 33386 / NCTC 11300)</name>
    <dbReference type="NCBI Taxonomy" id="526218"/>
    <lineage>
        <taxon>Bacteria</taxon>
        <taxon>Fusobacteriati</taxon>
        <taxon>Fusobacteriota</taxon>
        <taxon>Fusobacteriia</taxon>
        <taxon>Fusobacteriales</taxon>
        <taxon>Leptotrichiaceae</taxon>
        <taxon>Sebaldella</taxon>
    </lineage>
</organism>
<dbReference type="HOGENOM" id="CLU_042529_11_4_0"/>
<dbReference type="InterPro" id="IPR013766">
    <property type="entry name" value="Thioredoxin_domain"/>
</dbReference>
<dbReference type="InterPro" id="IPR036249">
    <property type="entry name" value="Thioredoxin-like_sf"/>
</dbReference>
<reference evidence="3 4" key="2">
    <citation type="journal article" date="2010" name="Stand. Genomic Sci.">
        <title>Complete genome sequence of Sebaldella termitidis type strain (NCTC 11300).</title>
        <authorList>
            <person name="Harmon-Smith M."/>
            <person name="Celia L."/>
            <person name="Chertkov O."/>
            <person name="Lapidus A."/>
            <person name="Copeland A."/>
            <person name="Glavina Del Rio T."/>
            <person name="Nolan M."/>
            <person name="Lucas S."/>
            <person name="Tice H."/>
            <person name="Cheng J.F."/>
            <person name="Han C."/>
            <person name="Detter J.C."/>
            <person name="Bruce D."/>
            <person name="Goodwin L."/>
            <person name="Pitluck S."/>
            <person name="Pati A."/>
            <person name="Liolios K."/>
            <person name="Ivanova N."/>
            <person name="Mavromatis K."/>
            <person name="Mikhailova N."/>
            <person name="Chen A."/>
            <person name="Palaniappan K."/>
            <person name="Land M."/>
            <person name="Hauser L."/>
            <person name="Chang Y.J."/>
            <person name="Jeffries C.D."/>
            <person name="Brettin T."/>
            <person name="Goker M."/>
            <person name="Beck B."/>
            <person name="Bristow J."/>
            <person name="Eisen J.A."/>
            <person name="Markowitz V."/>
            <person name="Hugenholtz P."/>
            <person name="Kyrpides N.C."/>
            <person name="Klenk H.P."/>
            <person name="Chen F."/>
        </authorList>
    </citation>
    <scope>NUCLEOTIDE SEQUENCE [LARGE SCALE GENOMIC DNA]</scope>
    <source>
        <strain evidence="4">ATCC 33386 / NCTC 11300</strain>
    </source>
</reference>
<evidence type="ECO:0000256" key="1">
    <source>
        <dbReference type="SAM" id="SignalP"/>
    </source>
</evidence>
<keyword evidence="4" id="KW-1185">Reference proteome</keyword>
<feature type="domain" description="Thioredoxin" evidence="2">
    <location>
        <begin position="36"/>
        <end position="174"/>
    </location>
</feature>
<feature type="signal peptide" evidence="1">
    <location>
        <begin position="1"/>
        <end position="23"/>
    </location>
</feature>
<dbReference type="Gene3D" id="3.40.30.10">
    <property type="entry name" value="Glutaredoxin"/>
    <property type="match status" value="1"/>
</dbReference>
<protein>
    <submittedName>
        <fullName evidence="3">Alkyl hydroperoxide reductase/ Thiol specific antioxidant/ Mal allergen</fullName>
    </submittedName>
</protein>
<dbReference type="GO" id="GO:0016491">
    <property type="term" value="F:oxidoreductase activity"/>
    <property type="evidence" value="ECO:0007669"/>
    <property type="project" value="InterPro"/>
</dbReference>
<dbReference type="AlphaFoldDB" id="D1AIX9"/>
<evidence type="ECO:0000313" key="4">
    <source>
        <dbReference type="Proteomes" id="UP000000845"/>
    </source>
</evidence>
<dbReference type="EMBL" id="CP001739">
    <property type="protein sequence ID" value="ACZ08667.1"/>
    <property type="molecule type" value="Genomic_DNA"/>
</dbReference>
<dbReference type="InterPro" id="IPR013740">
    <property type="entry name" value="Redoxin"/>
</dbReference>
<dbReference type="Pfam" id="PF08534">
    <property type="entry name" value="Redoxin"/>
    <property type="match status" value="1"/>
</dbReference>
<dbReference type="PANTHER" id="PTHR42852">
    <property type="entry name" value="THIOL:DISULFIDE INTERCHANGE PROTEIN DSBE"/>
    <property type="match status" value="1"/>
</dbReference>